<evidence type="ECO:0000256" key="3">
    <source>
        <dbReference type="ARBA" id="ARBA00012115"/>
    </source>
</evidence>
<keyword evidence="7 9" id="KW-0460">Magnesium</keyword>
<dbReference type="GO" id="GO:0003906">
    <property type="term" value="F:DNA-(apurinic or apyrimidinic site) endonuclease activity"/>
    <property type="evidence" value="ECO:0007669"/>
    <property type="project" value="TreeGrafter"/>
</dbReference>
<dbReference type="Gene3D" id="3.60.10.10">
    <property type="entry name" value="Endonuclease/exonuclease/phosphatase"/>
    <property type="match status" value="1"/>
</dbReference>
<dbReference type="GO" id="GO:0008311">
    <property type="term" value="F:double-stranded DNA 3'-5' DNA exonuclease activity"/>
    <property type="evidence" value="ECO:0007669"/>
    <property type="project" value="UniProtKB-EC"/>
</dbReference>
<evidence type="ECO:0000256" key="10">
    <source>
        <dbReference type="PIRSR" id="PIRSR604808-3"/>
    </source>
</evidence>
<name>A0AAD1RIZ9_PELCU</name>
<dbReference type="Proteomes" id="UP001295444">
    <property type="component" value="Chromosome 03"/>
</dbReference>
<evidence type="ECO:0000256" key="9">
    <source>
        <dbReference type="PIRSR" id="PIRSR604808-2"/>
    </source>
</evidence>
<feature type="binding site" evidence="9">
    <location>
        <position position="136"/>
    </location>
    <ligand>
        <name>Mg(2+)</name>
        <dbReference type="ChEBI" id="CHEBI:18420"/>
        <label>1</label>
    </ligand>
</feature>
<feature type="binding site" evidence="9">
    <location>
        <position position="224"/>
    </location>
    <ligand>
        <name>Mg(2+)</name>
        <dbReference type="ChEBI" id="CHEBI:18420"/>
        <label>1</label>
    </ligand>
</feature>
<evidence type="ECO:0000256" key="6">
    <source>
        <dbReference type="ARBA" id="ARBA00022801"/>
    </source>
</evidence>
<evidence type="ECO:0000256" key="2">
    <source>
        <dbReference type="ARBA" id="ARBA00007092"/>
    </source>
</evidence>
<dbReference type="Pfam" id="PF03372">
    <property type="entry name" value="Exo_endo_phos"/>
    <property type="match status" value="1"/>
</dbReference>
<dbReference type="GO" id="GO:0006284">
    <property type="term" value="P:base-excision repair"/>
    <property type="evidence" value="ECO:0007669"/>
    <property type="project" value="TreeGrafter"/>
</dbReference>
<gene>
    <name evidence="12" type="ORF">PECUL_23A027959</name>
</gene>
<dbReference type="EC" id="3.1.11.2" evidence="3"/>
<evidence type="ECO:0000313" key="13">
    <source>
        <dbReference type="Proteomes" id="UP001295444"/>
    </source>
</evidence>
<dbReference type="GO" id="GO:0046872">
    <property type="term" value="F:metal ion binding"/>
    <property type="evidence" value="ECO:0007669"/>
    <property type="project" value="UniProtKB-KW"/>
</dbReference>
<evidence type="ECO:0000259" key="11">
    <source>
        <dbReference type="Pfam" id="PF03372"/>
    </source>
</evidence>
<feature type="binding site" evidence="9">
    <location>
        <position position="134"/>
    </location>
    <ligand>
        <name>Mg(2+)</name>
        <dbReference type="ChEBI" id="CHEBI:18420"/>
        <label>1</label>
    </ligand>
</feature>
<dbReference type="GO" id="GO:0005634">
    <property type="term" value="C:nucleus"/>
    <property type="evidence" value="ECO:0007669"/>
    <property type="project" value="TreeGrafter"/>
</dbReference>
<feature type="site" description="Transition state stabilizer" evidence="10">
    <location>
        <position position="136"/>
    </location>
</feature>
<feature type="site" description="Important for catalytic activity" evidence="10">
    <location>
        <position position="200"/>
    </location>
</feature>
<keyword evidence="5" id="KW-0227">DNA damage</keyword>
<evidence type="ECO:0000256" key="4">
    <source>
        <dbReference type="ARBA" id="ARBA00022723"/>
    </source>
</evidence>
<dbReference type="SUPFAM" id="SSF56219">
    <property type="entry name" value="DNase I-like"/>
    <property type="match status" value="1"/>
</dbReference>
<dbReference type="InterPro" id="IPR004808">
    <property type="entry name" value="AP_endonuc_1"/>
</dbReference>
<feature type="binding site" evidence="9">
    <location>
        <position position="225"/>
    </location>
    <ligand>
        <name>Mg(2+)</name>
        <dbReference type="ChEBI" id="CHEBI:18420"/>
        <label>1</label>
    </ligand>
</feature>
<feature type="site" description="Interaction with DNA substrate" evidence="10">
    <location>
        <position position="225"/>
    </location>
</feature>
<protein>
    <recommendedName>
        <fullName evidence="3">exodeoxyribonuclease III</fullName>
        <ecNumber evidence="3">3.1.11.2</ecNumber>
    </recommendedName>
</protein>
<dbReference type="InterPro" id="IPR005135">
    <property type="entry name" value="Endo/exonuclease/phosphatase"/>
</dbReference>
<evidence type="ECO:0000256" key="1">
    <source>
        <dbReference type="ARBA" id="ARBA00000493"/>
    </source>
</evidence>
<evidence type="ECO:0000256" key="7">
    <source>
        <dbReference type="ARBA" id="ARBA00022842"/>
    </source>
</evidence>
<evidence type="ECO:0000313" key="12">
    <source>
        <dbReference type="EMBL" id="CAH2272682.1"/>
    </source>
</evidence>
<keyword evidence="8" id="KW-0234">DNA repair</keyword>
<comment type="catalytic activity">
    <reaction evidence="1">
        <text>Exonucleolytic cleavage in the 3'- to 5'-direction to yield nucleoside 5'-phosphates.</text>
        <dbReference type="EC" id="3.1.11.2"/>
    </reaction>
</comment>
<evidence type="ECO:0000256" key="5">
    <source>
        <dbReference type="ARBA" id="ARBA00022763"/>
    </source>
</evidence>
<keyword evidence="6" id="KW-0378">Hydrolase</keyword>
<reference evidence="12" key="1">
    <citation type="submission" date="2022-03" db="EMBL/GenBank/DDBJ databases">
        <authorList>
            <person name="Alioto T."/>
            <person name="Alioto T."/>
            <person name="Gomez Garrido J."/>
        </authorList>
    </citation>
    <scope>NUCLEOTIDE SEQUENCE</scope>
</reference>
<organism evidence="12 13">
    <name type="scientific">Pelobates cultripes</name>
    <name type="common">Western spadefoot toad</name>
    <dbReference type="NCBI Taxonomy" id="61616"/>
    <lineage>
        <taxon>Eukaryota</taxon>
        <taxon>Metazoa</taxon>
        <taxon>Chordata</taxon>
        <taxon>Craniata</taxon>
        <taxon>Vertebrata</taxon>
        <taxon>Euteleostomi</taxon>
        <taxon>Amphibia</taxon>
        <taxon>Batrachia</taxon>
        <taxon>Anura</taxon>
        <taxon>Pelobatoidea</taxon>
        <taxon>Pelobatidae</taxon>
        <taxon>Pelobates</taxon>
    </lineage>
</organism>
<sequence>MPEPYQDLKLFTDLSAATLQFRKSLTPLTTTLRSQGIAYRWGYPAKLLIHYRDTLHAVDSLAADTKTKGVSIFIHKEVTFTLQRHFINLQGLFNATQYTLVTAYLPNDNPKKYLQSLLTKIDQYRHGNLLICGDFNLSQTSLDSSSQKGNRALQAQDMTHKHVSKILSLHDLYDVWRTLNPGDRDYTFYSRVHNSYSCTDAFFVDRVTLPHVSECKIGEITWSDHSPVTLDLKDEFQFRGKGTWRLNDSLLHNEKFVATIREELTAYFKLKTTPDITESTAWSAHKAVLRGLFIKQAAHIKRLHNSAILDCHAQIAQLSALNKTQPLTDIATQLSHQYNKLRELNAEKTRRLLHKLKADTYHHSGKATRLLAARLHNKCNSQKIANLLNEKERSFLNPYALANLMWLPKKHRPPLTHSSDLITLRLQMWDRHRATLSSKTTLSPATPIAALPYCIPTFHARPWLDKKLTHIYQVLQQGELIDFAKLRDIHGLPQTSHFSHMQLRSFLCKLTNVETRSDSVKEQITGWEQICINEVLPPLCKLISMCYRLLANCLLFPTTKIAKQWTTDLG</sequence>
<accession>A0AAD1RIZ9</accession>
<dbReference type="GO" id="GO:0008081">
    <property type="term" value="F:phosphoric diester hydrolase activity"/>
    <property type="evidence" value="ECO:0007669"/>
    <property type="project" value="TreeGrafter"/>
</dbReference>
<proteinExistence type="inferred from homology"/>
<dbReference type="PANTHER" id="PTHR22748:SF26">
    <property type="entry name" value="ENDONUCLEASE_EXONUCLEASE_PHOSPHATASE DOMAIN-CONTAINING PROTEIN"/>
    <property type="match status" value="1"/>
</dbReference>
<dbReference type="InterPro" id="IPR036691">
    <property type="entry name" value="Endo/exonu/phosph_ase_sf"/>
</dbReference>
<keyword evidence="4 9" id="KW-0479">Metal-binding</keyword>
<dbReference type="PANTHER" id="PTHR22748">
    <property type="entry name" value="AP ENDONUCLEASE"/>
    <property type="match status" value="1"/>
</dbReference>
<dbReference type="AlphaFoldDB" id="A0AAD1RIZ9"/>
<comment type="cofactor">
    <cofactor evidence="9">
        <name>Mg(2+)</name>
        <dbReference type="ChEBI" id="CHEBI:18420"/>
    </cofactor>
    <cofactor evidence="9">
        <name>Mn(2+)</name>
        <dbReference type="ChEBI" id="CHEBI:29035"/>
    </cofactor>
    <text evidence="9">Probably binds two magnesium or manganese ions per subunit.</text>
</comment>
<comment type="similarity">
    <text evidence="2">Belongs to the DNA repair enzymes AP/ExoA family.</text>
</comment>
<keyword evidence="13" id="KW-1185">Reference proteome</keyword>
<feature type="domain" description="Endonuclease/exonuclease/phosphatase" evidence="11">
    <location>
        <begin position="57"/>
        <end position="225"/>
    </location>
</feature>
<dbReference type="EMBL" id="OW240914">
    <property type="protein sequence ID" value="CAH2272682.1"/>
    <property type="molecule type" value="Genomic_DNA"/>
</dbReference>
<evidence type="ECO:0000256" key="8">
    <source>
        <dbReference type="ARBA" id="ARBA00023204"/>
    </source>
</evidence>
<keyword evidence="9" id="KW-0464">Manganese</keyword>